<gene>
    <name evidence="1" type="ORF">DPMN_055254</name>
</gene>
<reference evidence="1" key="2">
    <citation type="submission" date="2020-11" db="EMBL/GenBank/DDBJ databases">
        <authorList>
            <person name="McCartney M.A."/>
            <person name="Auch B."/>
            <person name="Kono T."/>
            <person name="Mallez S."/>
            <person name="Becker A."/>
            <person name="Gohl D.M."/>
            <person name="Silverstein K.A.T."/>
            <person name="Koren S."/>
            <person name="Bechman K.B."/>
            <person name="Herman A."/>
            <person name="Abrahante J.E."/>
            <person name="Garbe J."/>
        </authorList>
    </citation>
    <scope>NUCLEOTIDE SEQUENCE</scope>
    <source>
        <strain evidence="1">Duluth1</strain>
        <tissue evidence="1">Whole animal</tissue>
    </source>
</reference>
<name>A0A9D4CR20_DREPO</name>
<sequence>MLKGTALGQHLSKPVVVGVNTNWLQLTPKIQFGTKQCVPNVNSKKLKTVVSPS</sequence>
<evidence type="ECO:0000313" key="1">
    <source>
        <dbReference type="EMBL" id="KAH3729286.1"/>
    </source>
</evidence>
<keyword evidence="2" id="KW-1185">Reference proteome</keyword>
<dbReference type="Proteomes" id="UP000828390">
    <property type="component" value="Unassembled WGS sequence"/>
</dbReference>
<reference evidence="1" key="1">
    <citation type="journal article" date="2019" name="bioRxiv">
        <title>The Genome of the Zebra Mussel, Dreissena polymorpha: A Resource for Invasive Species Research.</title>
        <authorList>
            <person name="McCartney M.A."/>
            <person name="Auch B."/>
            <person name="Kono T."/>
            <person name="Mallez S."/>
            <person name="Zhang Y."/>
            <person name="Obille A."/>
            <person name="Becker A."/>
            <person name="Abrahante J.E."/>
            <person name="Garbe J."/>
            <person name="Badalamenti J.P."/>
            <person name="Herman A."/>
            <person name="Mangelson H."/>
            <person name="Liachko I."/>
            <person name="Sullivan S."/>
            <person name="Sone E.D."/>
            <person name="Koren S."/>
            <person name="Silverstein K.A.T."/>
            <person name="Beckman K.B."/>
            <person name="Gohl D.M."/>
        </authorList>
    </citation>
    <scope>NUCLEOTIDE SEQUENCE</scope>
    <source>
        <strain evidence="1">Duluth1</strain>
        <tissue evidence="1">Whole animal</tissue>
    </source>
</reference>
<comment type="caution">
    <text evidence="1">The sequence shown here is derived from an EMBL/GenBank/DDBJ whole genome shotgun (WGS) entry which is preliminary data.</text>
</comment>
<protein>
    <submittedName>
        <fullName evidence="1">Uncharacterized protein</fullName>
    </submittedName>
</protein>
<accession>A0A9D4CR20</accession>
<proteinExistence type="predicted"/>
<evidence type="ECO:0000313" key="2">
    <source>
        <dbReference type="Proteomes" id="UP000828390"/>
    </source>
</evidence>
<dbReference type="AlphaFoldDB" id="A0A9D4CR20"/>
<organism evidence="1 2">
    <name type="scientific">Dreissena polymorpha</name>
    <name type="common">Zebra mussel</name>
    <name type="synonym">Mytilus polymorpha</name>
    <dbReference type="NCBI Taxonomy" id="45954"/>
    <lineage>
        <taxon>Eukaryota</taxon>
        <taxon>Metazoa</taxon>
        <taxon>Spiralia</taxon>
        <taxon>Lophotrochozoa</taxon>
        <taxon>Mollusca</taxon>
        <taxon>Bivalvia</taxon>
        <taxon>Autobranchia</taxon>
        <taxon>Heteroconchia</taxon>
        <taxon>Euheterodonta</taxon>
        <taxon>Imparidentia</taxon>
        <taxon>Neoheterodontei</taxon>
        <taxon>Myida</taxon>
        <taxon>Dreissenoidea</taxon>
        <taxon>Dreissenidae</taxon>
        <taxon>Dreissena</taxon>
    </lineage>
</organism>
<dbReference type="EMBL" id="JAIWYP010000012">
    <property type="protein sequence ID" value="KAH3729286.1"/>
    <property type="molecule type" value="Genomic_DNA"/>
</dbReference>